<gene>
    <name evidence="2" type="ORF">GCM10010102_39750</name>
</gene>
<proteinExistence type="predicted"/>
<name>A0A8H9GMY3_9MICO</name>
<reference evidence="2" key="1">
    <citation type="journal article" date="2014" name="Int. J. Syst. Evol. Microbiol.">
        <title>Complete genome sequence of Corynebacterium casei LMG S-19264T (=DSM 44701T), isolated from a smear-ripened cheese.</title>
        <authorList>
            <consortium name="US DOE Joint Genome Institute (JGI-PGF)"/>
            <person name="Walter F."/>
            <person name="Albersmeier A."/>
            <person name="Kalinowski J."/>
            <person name="Ruckert C."/>
        </authorList>
    </citation>
    <scope>NUCLEOTIDE SEQUENCE</scope>
    <source>
        <strain evidence="2">JCM 3051</strain>
    </source>
</reference>
<reference evidence="2" key="2">
    <citation type="submission" date="2020-09" db="EMBL/GenBank/DDBJ databases">
        <authorList>
            <person name="Sun Q."/>
            <person name="Ohkuma M."/>
        </authorList>
    </citation>
    <scope>NUCLEOTIDE SEQUENCE</scope>
    <source>
        <strain evidence="2">JCM 3051</strain>
    </source>
</reference>
<comment type="caution">
    <text evidence="2">The sequence shown here is derived from an EMBL/GenBank/DDBJ whole genome shotgun (WGS) entry which is preliminary data.</text>
</comment>
<evidence type="ECO:0000313" key="3">
    <source>
        <dbReference type="Proteomes" id="UP000655589"/>
    </source>
</evidence>
<evidence type="ECO:0000256" key="1">
    <source>
        <dbReference type="SAM" id="MobiDB-lite"/>
    </source>
</evidence>
<dbReference type="EMBL" id="BMPT01000021">
    <property type="protein sequence ID" value="GGM40196.1"/>
    <property type="molecule type" value="Genomic_DNA"/>
</dbReference>
<dbReference type="AlphaFoldDB" id="A0A8H9GMY3"/>
<protein>
    <submittedName>
        <fullName evidence="2">Uncharacterized protein</fullName>
    </submittedName>
</protein>
<accession>A0A8H9GMY3</accession>
<sequence length="140" mass="14995">MPRSRATIAACDSAPPVWVTTPAATPSSGVQAGSVCPDGDRLSPNDHLDPGWDARVLDELGVLGERLAPLNGRLAAVLPRFDGYHARYATALRRARSGEWSWVDAVSVDSCHRVWFQLHEDLLATLGLDRSVEGGAHAGE</sequence>
<keyword evidence="3" id="KW-1185">Reference proteome</keyword>
<evidence type="ECO:0000313" key="2">
    <source>
        <dbReference type="EMBL" id="GGM40196.1"/>
    </source>
</evidence>
<feature type="region of interest" description="Disordered" evidence="1">
    <location>
        <begin position="22"/>
        <end position="41"/>
    </location>
</feature>
<dbReference type="Proteomes" id="UP000655589">
    <property type="component" value="Unassembled WGS sequence"/>
</dbReference>
<organism evidence="2 3">
    <name type="scientific">Promicromonospora citrea</name>
    <dbReference type="NCBI Taxonomy" id="43677"/>
    <lineage>
        <taxon>Bacteria</taxon>
        <taxon>Bacillati</taxon>
        <taxon>Actinomycetota</taxon>
        <taxon>Actinomycetes</taxon>
        <taxon>Micrococcales</taxon>
        <taxon>Promicromonosporaceae</taxon>
        <taxon>Promicromonospora</taxon>
    </lineage>
</organism>